<evidence type="ECO:0000313" key="3">
    <source>
        <dbReference type="EMBL" id="OGZ01822.1"/>
    </source>
</evidence>
<protein>
    <recommendedName>
        <fullName evidence="2">EamA domain-containing protein</fullName>
    </recommendedName>
</protein>
<feature type="transmembrane region" description="Helical" evidence="1">
    <location>
        <begin position="70"/>
        <end position="90"/>
    </location>
</feature>
<feature type="transmembrane region" description="Helical" evidence="1">
    <location>
        <begin position="194"/>
        <end position="213"/>
    </location>
</feature>
<feature type="transmembrane region" description="Helical" evidence="1">
    <location>
        <begin position="280"/>
        <end position="297"/>
    </location>
</feature>
<gene>
    <name evidence="3" type="ORF">A2946_00235</name>
</gene>
<dbReference type="Proteomes" id="UP000178348">
    <property type="component" value="Unassembled WGS sequence"/>
</dbReference>
<feature type="transmembrane region" description="Helical" evidence="1">
    <location>
        <begin position="96"/>
        <end position="118"/>
    </location>
</feature>
<sequence>WGVDGIWRRSLYSLPPITIVFYEHLIGFLILLPFFIPALRKERFTPTPNGHQNFGEKMPVMVWGFTRKEWGALITVSLLSSVLGTLWFTTALQKTSFISFSVVYLLQKLQPIFAIGSARIFLKERIGKGYVPWAALALIAAYFVTFPNGSVNLATGAGTIVAALFALGAAFAWGSSTALSRFALLNHSRTAVTGIRFGLATIFALLVALIMGTSISQTVPANTQWLYLLAIALSTGMVALLIYYEGLKYTPVKIATILELVFPLVAVFIDIFLYDKMLIPSQYLAALVLLFAVRRVGALNSTQ</sequence>
<dbReference type="GO" id="GO:0016020">
    <property type="term" value="C:membrane"/>
    <property type="evidence" value="ECO:0007669"/>
    <property type="project" value="InterPro"/>
</dbReference>
<dbReference type="SUPFAM" id="SSF103481">
    <property type="entry name" value="Multidrug resistance efflux transporter EmrE"/>
    <property type="match status" value="2"/>
</dbReference>
<keyword evidence="1" id="KW-0812">Transmembrane</keyword>
<dbReference type="InterPro" id="IPR037185">
    <property type="entry name" value="EmrE-like"/>
</dbReference>
<dbReference type="Pfam" id="PF00892">
    <property type="entry name" value="EamA"/>
    <property type="match status" value="2"/>
</dbReference>
<feature type="transmembrane region" description="Helical" evidence="1">
    <location>
        <begin position="153"/>
        <end position="173"/>
    </location>
</feature>
<dbReference type="PANTHER" id="PTHR22911">
    <property type="entry name" value="ACYL-MALONYL CONDENSING ENZYME-RELATED"/>
    <property type="match status" value="1"/>
</dbReference>
<dbReference type="InterPro" id="IPR000620">
    <property type="entry name" value="EamA_dom"/>
</dbReference>
<organism evidence="3 4">
    <name type="scientific">Candidatus Liptonbacteria bacterium RIFCSPLOWO2_01_FULL_53_13</name>
    <dbReference type="NCBI Taxonomy" id="1798651"/>
    <lineage>
        <taxon>Bacteria</taxon>
        <taxon>Candidatus Liptoniibacteriota</taxon>
    </lineage>
</organism>
<feature type="transmembrane region" description="Helical" evidence="1">
    <location>
        <begin position="256"/>
        <end position="274"/>
    </location>
</feature>
<feature type="transmembrane region" description="Helical" evidence="1">
    <location>
        <begin position="20"/>
        <end position="39"/>
    </location>
</feature>
<feature type="domain" description="EamA" evidence="2">
    <location>
        <begin position="3"/>
        <end position="145"/>
    </location>
</feature>
<evidence type="ECO:0000256" key="1">
    <source>
        <dbReference type="SAM" id="Phobius"/>
    </source>
</evidence>
<name>A0A1G2CKT0_9BACT</name>
<dbReference type="EMBL" id="MHLB01000030">
    <property type="protein sequence ID" value="OGZ01822.1"/>
    <property type="molecule type" value="Genomic_DNA"/>
</dbReference>
<evidence type="ECO:0000313" key="4">
    <source>
        <dbReference type="Proteomes" id="UP000178348"/>
    </source>
</evidence>
<dbReference type="PANTHER" id="PTHR22911:SF133">
    <property type="entry name" value="MEMBRANE PROTEIN"/>
    <property type="match status" value="1"/>
</dbReference>
<comment type="caution">
    <text evidence="3">The sequence shown here is derived from an EMBL/GenBank/DDBJ whole genome shotgun (WGS) entry which is preliminary data.</text>
</comment>
<keyword evidence="1" id="KW-0472">Membrane</keyword>
<dbReference type="AlphaFoldDB" id="A0A1G2CKT0"/>
<accession>A0A1G2CKT0</accession>
<proteinExistence type="predicted"/>
<reference evidence="3 4" key="1">
    <citation type="journal article" date="2016" name="Nat. Commun.">
        <title>Thousands of microbial genomes shed light on interconnected biogeochemical processes in an aquifer system.</title>
        <authorList>
            <person name="Anantharaman K."/>
            <person name="Brown C.T."/>
            <person name="Hug L.A."/>
            <person name="Sharon I."/>
            <person name="Castelle C.J."/>
            <person name="Probst A.J."/>
            <person name="Thomas B.C."/>
            <person name="Singh A."/>
            <person name="Wilkins M.J."/>
            <person name="Karaoz U."/>
            <person name="Brodie E.L."/>
            <person name="Williams K.H."/>
            <person name="Hubbard S.S."/>
            <person name="Banfield J.F."/>
        </authorList>
    </citation>
    <scope>NUCLEOTIDE SEQUENCE [LARGE SCALE GENOMIC DNA]</scope>
</reference>
<evidence type="ECO:0000259" key="2">
    <source>
        <dbReference type="Pfam" id="PF00892"/>
    </source>
</evidence>
<feature type="non-terminal residue" evidence="3">
    <location>
        <position position="1"/>
    </location>
</feature>
<keyword evidence="1" id="KW-1133">Transmembrane helix</keyword>
<feature type="transmembrane region" description="Helical" evidence="1">
    <location>
        <begin position="225"/>
        <end position="244"/>
    </location>
</feature>
<feature type="domain" description="EamA" evidence="2">
    <location>
        <begin position="162"/>
        <end position="293"/>
    </location>
</feature>
<feature type="transmembrane region" description="Helical" evidence="1">
    <location>
        <begin position="130"/>
        <end position="147"/>
    </location>
</feature>